<keyword evidence="4" id="KW-1185">Reference proteome</keyword>
<dbReference type="InterPro" id="IPR002035">
    <property type="entry name" value="VWF_A"/>
</dbReference>
<dbReference type="RefSeq" id="WP_285757679.1">
    <property type="nucleotide sequence ID" value="NZ_BSQG01000001.1"/>
</dbReference>
<dbReference type="Gene3D" id="3.40.50.410">
    <property type="entry name" value="von Willebrand factor, type A domain"/>
    <property type="match status" value="1"/>
</dbReference>
<organism evidence="3 4">
    <name type="scientific">Nocardiopsis ansamitocini</name>
    <dbReference type="NCBI Taxonomy" id="1670832"/>
    <lineage>
        <taxon>Bacteria</taxon>
        <taxon>Bacillati</taxon>
        <taxon>Actinomycetota</taxon>
        <taxon>Actinomycetes</taxon>
        <taxon>Streptosporangiales</taxon>
        <taxon>Nocardiopsidaceae</taxon>
        <taxon>Nocardiopsis</taxon>
    </lineage>
</organism>
<reference evidence="3" key="1">
    <citation type="submission" date="2023-02" db="EMBL/GenBank/DDBJ databases">
        <title>Nocardiopsis ansamitocini NBRC 112285.</title>
        <authorList>
            <person name="Ichikawa N."/>
            <person name="Sato H."/>
            <person name="Tonouchi N."/>
        </authorList>
    </citation>
    <scope>NUCLEOTIDE SEQUENCE</scope>
    <source>
        <strain evidence="3">NBRC 112285</strain>
    </source>
</reference>
<feature type="domain" description="VWFA" evidence="2">
    <location>
        <begin position="459"/>
        <end position="640"/>
    </location>
</feature>
<evidence type="ECO:0000259" key="2">
    <source>
        <dbReference type="SMART" id="SM00327"/>
    </source>
</evidence>
<proteinExistence type="predicted"/>
<dbReference type="AlphaFoldDB" id="A0A9W6P439"/>
<dbReference type="InterPro" id="IPR036465">
    <property type="entry name" value="vWFA_dom_sf"/>
</dbReference>
<accession>A0A9W6P439</accession>
<name>A0A9W6P439_9ACTN</name>
<dbReference type="Proteomes" id="UP001165092">
    <property type="component" value="Unassembled WGS sequence"/>
</dbReference>
<sequence length="654" mass="71554">MSGFRYGEYEDGPDPLRAPYDVRAALDELGRSIMAGERPGQALRELLRRGVRGLGGLEDLRRRASERAGRLRSSGRLSGTLEEARRLLDRAVGEERAALFPDPGDEARLREAQLDDLPADAAAAVRGLAGYEWRSDTARATFEELRGLLRREVLDAQFRGMKQALSGGSPEELRRVATMLDALNAMLAADDRGEHGRVDFERFMAEYGDLFPDQPRDLRELVDSLARRSAAARRVLNSLTPAQRAELDALGRQAAIDSGLADRLDRLGQSLRSRRPDLDWSGGEAVDGGTALGMGDATGVLEELAELAELDSALGQDYPGARLDDVDSAAVRRSLGTGAAEELKRLRELDRQLRDQGYLSGSRNKLELTPKAVRRLADTALRDVLSDRSAPRPGAHSVSDTGASGERTGTTRPWRFGDEQPLDVVRTVVNAAARPAGPAGRVRLRPEDFEVAETERRDAAAVCLLVDLSYSMVGRDLWGTAKQTAMALHSLVSTRFPQDAVQIIGFNDYARVLAPGELAELSLDWVQGTNLHQALALAGRHLDRHPEFDPVVLVVTDGEPTAHLDSEGTARFAYPPAAETTEATMAEVDRMTRRGARLTVFMLADDPRLTAFVTEVVDRNGGRMLRPDPDRLGAFVVDALLSRRGSGRRARRRP</sequence>
<dbReference type="SUPFAM" id="SSF53300">
    <property type="entry name" value="vWA-like"/>
    <property type="match status" value="1"/>
</dbReference>
<evidence type="ECO:0000256" key="1">
    <source>
        <dbReference type="SAM" id="MobiDB-lite"/>
    </source>
</evidence>
<protein>
    <recommendedName>
        <fullName evidence="2">VWFA domain-containing protein</fullName>
    </recommendedName>
</protein>
<gene>
    <name evidence="3" type="ORF">Nans01_12110</name>
</gene>
<dbReference type="SMART" id="SM00327">
    <property type="entry name" value="VWA"/>
    <property type="match status" value="1"/>
</dbReference>
<dbReference type="Pfam" id="PF13519">
    <property type="entry name" value="VWA_2"/>
    <property type="match status" value="1"/>
</dbReference>
<comment type="caution">
    <text evidence="3">The sequence shown here is derived from an EMBL/GenBank/DDBJ whole genome shotgun (WGS) entry which is preliminary data.</text>
</comment>
<evidence type="ECO:0000313" key="3">
    <source>
        <dbReference type="EMBL" id="GLU46860.1"/>
    </source>
</evidence>
<dbReference type="CDD" id="cd00198">
    <property type="entry name" value="vWFA"/>
    <property type="match status" value="1"/>
</dbReference>
<dbReference type="EMBL" id="BSQG01000001">
    <property type="protein sequence ID" value="GLU46860.1"/>
    <property type="molecule type" value="Genomic_DNA"/>
</dbReference>
<feature type="compositionally biased region" description="Polar residues" evidence="1">
    <location>
        <begin position="398"/>
        <end position="411"/>
    </location>
</feature>
<feature type="region of interest" description="Disordered" evidence="1">
    <location>
        <begin position="384"/>
        <end position="416"/>
    </location>
</feature>
<evidence type="ECO:0000313" key="4">
    <source>
        <dbReference type="Proteomes" id="UP001165092"/>
    </source>
</evidence>